<protein>
    <recommendedName>
        <fullName evidence="7 8">Ribonuclease P protein component</fullName>
        <shortName evidence="7">RNase P protein</shortName>
        <shortName evidence="7">RNaseP protein</shortName>
        <ecNumber evidence="7 8">3.1.26.5</ecNumber>
    </recommendedName>
    <alternativeName>
        <fullName evidence="7">Protein C5</fullName>
    </alternativeName>
</protein>
<dbReference type="Proteomes" id="UP001597541">
    <property type="component" value="Unassembled WGS sequence"/>
</dbReference>
<comment type="similarity">
    <text evidence="7">Belongs to the RnpA family.</text>
</comment>
<gene>
    <name evidence="7 9" type="primary">rnpA</name>
    <name evidence="9" type="ORF">ACFSUF_22930</name>
</gene>
<comment type="function">
    <text evidence="1 7">RNaseP catalyzes the removal of the 5'-leader sequence from pre-tRNA to produce the mature 5'-terminus. It can also cleave other RNA substrates such as 4.5S RNA. The protein component plays an auxiliary but essential role in vivo by binding to the 5'-leader sequence and broadening the substrate specificity of the ribozyme.</text>
</comment>
<evidence type="ECO:0000256" key="6">
    <source>
        <dbReference type="ARBA" id="ARBA00022884"/>
    </source>
</evidence>
<dbReference type="PROSITE" id="PS00648">
    <property type="entry name" value="RIBONUCLEASE_P"/>
    <property type="match status" value="1"/>
</dbReference>
<evidence type="ECO:0000256" key="4">
    <source>
        <dbReference type="ARBA" id="ARBA00022759"/>
    </source>
</evidence>
<dbReference type="Gene3D" id="3.30.230.10">
    <property type="match status" value="1"/>
</dbReference>
<accession>A0ABW5PJN7</accession>
<keyword evidence="10" id="KW-1185">Reference proteome</keyword>
<organism evidence="9 10">
    <name type="scientific">Paenibacillus gansuensis</name>
    <dbReference type="NCBI Taxonomy" id="306542"/>
    <lineage>
        <taxon>Bacteria</taxon>
        <taxon>Bacillati</taxon>
        <taxon>Bacillota</taxon>
        <taxon>Bacilli</taxon>
        <taxon>Bacillales</taxon>
        <taxon>Paenibacillaceae</taxon>
        <taxon>Paenibacillus</taxon>
    </lineage>
</organism>
<comment type="subunit">
    <text evidence="7">Consists of a catalytic RNA component (M1 or rnpB) and a protein subunit.</text>
</comment>
<comment type="catalytic activity">
    <reaction evidence="7">
        <text>Endonucleolytic cleavage of RNA, removing 5'-extranucleotides from tRNA precursor.</text>
        <dbReference type="EC" id="3.1.26.5"/>
    </reaction>
</comment>
<comment type="caution">
    <text evidence="9">The sequence shown here is derived from an EMBL/GenBank/DDBJ whole genome shotgun (WGS) entry which is preliminary data.</text>
</comment>
<keyword evidence="4 7" id="KW-0255">Endonuclease</keyword>
<proteinExistence type="inferred from homology"/>
<evidence type="ECO:0000256" key="3">
    <source>
        <dbReference type="ARBA" id="ARBA00022722"/>
    </source>
</evidence>
<evidence type="ECO:0000256" key="7">
    <source>
        <dbReference type="HAMAP-Rule" id="MF_00227"/>
    </source>
</evidence>
<evidence type="ECO:0000256" key="2">
    <source>
        <dbReference type="ARBA" id="ARBA00022694"/>
    </source>
</evidence>
<dbReference type="EC" id="3.1.26.5" evidence="7 8"/>
<dbReference type="GO" id="GO:0004526">
    <property type="term" value="F:ribonuclease P activity"/>
    <property type="evidence" value="ECO:0007669"/>
    <property type="project" value="UniProtKB-EC"/>
</dbReference>
<dbReference type="InterPro" id="IPR020539">
    <property type="entry name" value="RNase_P_CS"/>
</dbReference>
<keyword evidence="2 7" id="KW-0819">tRNA processing</keyword>
<dbReference type="EMBL" id="JBHUME010000019">
    <property type="protein sequence ID" value="MFD2615261.1"/>
    <property type="molecule type" value="Genomic_DNA"/>
</dbReference>
<dbReference type="SUPFAM" id="SSF54211">
    <property type="entry name" value="Ribosomal protein S5 domain 2-like"/>
    <property type="match status" value="1"/>
</dbReference>
<dbReference type="InterPro" id="IPR020568">
    <property type="entry name" value="Ribosomal_Su5_D2-typ_SF"/>
</dbReference>
<reference evidence="10" key="1">
    <citation type="journal article" date="2019" name="Int. J. Syst. Evol. Microbiol.">
        <title>The Global Catalogue of Microorganisms (GCM) 10K type strain sequencing project: providing services to taxonomists for standard genome sequencing and annotation.</title>
        <authorList>
            <consortium name="The Broad Institute Genomics Platform"/>
            <consortium name="The Broad Institute Genome Sequencing Center for Infectious Disease"/>
            <person name="Wu L."/>
            <person name="Ma J."/>
        </authorList>
    </citation>
    <scope>NUCLEOTIDE SEQUENCE [LARGE SCALE GENOMIC DNA]</scope>
    <source>
        <strain evidence="10">KCTC 3950</strain>
    </source>
</reference>
<evidence type="ECO:0000313" key="10">
    <source>
        <dbReference type="Proteomes" id="UP001597541"/>
    </source>
</evidence>
<evidence type="ECO:0000256" key="1">
    <source>
        <dbReference type="ARBA" id="ARBA00002663"/>
    </source>
</evidence>
<dbReference type="PANTHER" id="PTHR33992">
    <property type="entry name" value="RIBONUCLEASE P PROTEIN COMPONENT"/>
    <property type="match status" value="1"/>
</dbReference>
<evidence type="ECO:0000256" key="8">
    <source>
        <dbReference type="NCBIfam" id="TIGR00188"/>
    </source>
</evidence>
<dbReference type="InterPro" id="IPR014721">
    <property type="entry name" value="Ribsml_uS5_D2-typ_fold_subgr"/>
</dbReference>
<evidence type="ECO:0000313" key="9">
    <source>
        <dbReference type="EMBL" id="MFD2615261.1"/>
    </source>
</evidence>
<keyword evidence="5 7" id="KW-0378">Hydrolase</keyword>
<dbReference type="PANTHER" id="PTHR33992:SF1">
    <property type="entry name" value="RIBONUCLEASE P PROTEIN COMPONENT"/>
    <property type="match status" value="1"/>
</dbReference>
<evidence type="ECO:0000256" key="5">
    <source>
        <dbReference type="ARBA" id="ARBA00022801"/>
    </source>
</evidence>
<dbReference type="Pfam" id="PF00825">
    <property type="entry name" value="Ribonuclease_P"/>
    <property type="match status" value="1"/>
</dbReference>
<dbReference type="InterPro" id="IPR000100">
    <property type="entry name" value="RNase_P"/>
</dbReference>
<name>A0ABW5PJN7_9BACL</name>
<dbReference type="RefSeq" id="WP_377606993.1">
    <property type="nucleotide sequence ID" value="NZ_JBHUME010000019.1"/>
</dbReference>
<sequence length="118" mass="13814">MQKELRLTRREDFNKVYRYGVSAANHQFVVYKLSQASVDTIRVGISVSKKVGNAVIRNRMRRLVKEIMRKHEPAVLPHYDLVFIVRKPAVDMEFDQLEKSLLHVLRKASLLKPRARNT</sequence>
<dbReference type="NCBIfam" id="TIGR00188">
    <property type="entry name" value="rnpA"/>
    <property type="match status" value="1"/>
</dbReference>
<dbReference type="HAMAP" id="MF_00227">
    <property type="entry name" value="RNase_P"/>
    <property type="match status" value="1"/>
</dbReference>
<keyword evidence="3 7" id="KW-0540">Nuclease</keyword>
<keyword evidence="6 7" id="KW-0694">RNA-binding</keyword>